<dbReference type="Proteomes" id="UP001151234">
    <property type="component" value="Unassembled WGS sequence"/>
</dbReference>
<dbReference type="InterPro" id="IPR020846">
    <property type="entry name" value="MFS_dom"/>
</dbReference>
<feature type="transmembrane region" description="Helical" evidence="7">
    <location>
        <begin position="110"/>
        <end position="131"/>
    </location>
</feature>
<feature type="domain" description="Major facilitator superfamily (MFS) profile" evidence="8">
    <location>
        <begin position="232"/>
        <end position="424"/>
    </location>
</feature>
<comment type="caution">
    <text evidence="9">The sequence shown here is derived from an EMBL/GenBank/DDBJ whole genome shotgun (WGS) entry which is preliminary data.</text>
</comment>
<evidence type="ECO:0000256" key="3">
    <source>
        <dbReference type="ARBA" id="ARBA00022475"/>
    </source>
</evidence>
<gene>
    <name evidence="9" type="ORF">OQ273_22620</name>
</gene>
<feature type="transmembrane region" description="Helical" evidence="7">
    <location>
        <begin position="86"/>
        <end position="104"/>
    </location>
</feature>
<dbReference type="Gene3D" id="1.20.1250.20">
    <property type="entry name" value="MFS general substrate transporter like domains"/>
    <property type="match status" value="1"/>
</dbReference>
<keyword evidence="4 7" id="KW-0812">Transmembrane</keyword>
<evidence type="ECO:0000256" key="2">
    <source>
        <dbReference type="ARBA" id="ARBA00022448"/>
    </source>
</evidence>
<evidence type="ECO:0000256" key="7">
    <source>
        <dbReference type="SAM" id="Phobius"/>
    </source>
</evidence>
<evidence type="ECO:0000313" key="9">
    <source>
        <dbReference type="EMBL" id="MDA5401385.1"/>
    </source>
</evidence>
<dbReference type="InterPro" id="IPR036259">
    <property type="entry name" value="MFS_trans_sf"/>
</dbReference>
<feature type="transmembrane region" description="Helical" evidence="7">
    <location>
        <begin position="231"/>
        <end position="257"/>
    </location>
</feature>
<dbReference type="GO" id="GO:0022857">
    <property type="term" value="F:transmembrane transporter activity"/>
    <property type="evidence" value="ECO:0007669"/>
    <property type="project" value="InterPro"/>
</dbReference>
<evidence type="ECO:0000256" key="6">
    <source>
        <dbReference type="ARBA" id="ARBA00023136"/>
    </source>
</evidence>
<dbReference type="PANTHER" id="PTHR23513">
    <property type="entry name" value="INTEGRAL MEMBRANE EFFLUX PROTEIN-RELATED"/>
    <property type="match status" value="1"/>
</dbReference>
<sequence length="424" mass="45460">MNTRLLRHNRNYRLLFSGSALSNLGDGVAALAFPWLATMISRDPLHISFVAFATRLPWFLLALPVGVVTDRANRQKLMVRADMARLFLSLGVVGLILSSPSLPLPDGSGLQSVFILALGILAFLLGTAEVFRDNTAQTVLPQLVESRQLEQANGQIWSIEQVMGSFIGPPLAGLLIALAVPAPFGFDAVMFALSAWCLWQIGFPARTATRVRQKFWTDLKAGLSWIFAHRLIFRLAVMLGLLNALHTMTLAIMVLFVQESLGLSAFGYGVLLTAGAAGGVIGGLVCPALASRIGGRNSLFAALAIFPLPYLAIALTASPTVVALALFVEMFAALLWNVVTVSYRQRTIPEDLLGRVNSIYRFFGWGMMPLGAVAGGVIVTMVEPGLGRDMALRIPFFCAAAGCAALLIYAAAALRFPKAQKTGA</sequence>
<keyword evidence="3" id="KW-1003">Cell membrane</keyword>
<evidence type="ECO:0000256" key="1">
    <source>
        <dbReference type="ARBA" id="ARBA00004651"/>
    </source>
</evidence>
<dbReference type="SUPFAM" id="SSF103473">
    <property type="entry name" value="MFS general substrate transporter"/>
    <property type="match status" value="1"/>
</dbReference>
<dbReference type="RefSeq" id="WP_267993374.1">
    <property type="nucleotide sequence ID" value="NZ_JAPJZI010000002.1"/>
</dbReference>
<evidence type="ECO:0000259" key="8">
    <source>
        <dbReference type="PROSITE" id="PS50850"/>
    </source>
</evidence>
<evidence type="ECO:0000313" key="10">
    <source>
        <dbReference type="Proteomes" id="UP001151234"/>
    </source>
</evidence>
<feature type="transmembrane region" description="Helical" evidence="7">
    <location>
        <begin position="45"/>
        <end position="65"/>
    </location>
</feature>
<dbReference type="PANTHER" id="PTHR23513:SF11">
    <property type="entry name" value="STAPHYLOFERRIN A TRANSPORTER"/>
    <property type="match status" value="1"/>
</dbReference>
<keyword evidence="5 7" id="KW-1133">Transmembrane helix</keyword>
<proteinExistence type="predicted"/>
<feature type="transmembrane region" description="Helical" evidence="7">
    <location>
        <begin position="263"/>
        <end position="286"/>
    </location>
</feature>
<feature type="transmembrane region" description="Helical" evidence="7">
    <location>
        <begin position="188"/>
        <end position="205"/>
    </location>
</feature>
<feature type="transmembrane region" description="Helical" evidence="7">
    <location>
        <begin position="298"/>
        <end position="315"/>
    </location>
</feature>
<evidence type="ECO:0000256" key="5">
    <source>
        <dbReference type="ARBA" id="ARBA00022989"/>
    </source>
</evidence>
<reference evidence="9" key="1">
    <citation type="submission" date="2022-11" db="EMBL/GenBank/DDBJ databases">
        <title>Draft genome sequence of Hoeflea poritis E7-10 and Hoeflea prorocentri PM5-8, separated from scleractinian coral Porites lutea and marine dinoflagellate.</title>
        <authorList>
            <person name="Zhang G."/>
            <person name="Wei Q."/>
            <person name="Cai L."/>
        </authorList>
    </citation>
    <scope>NUCLEOTIDE SEQUENCE</scope>
    <source>
        <strain evidence="9">PM5-8</strain>
    </source>
</reference>
<feature type="transmembrane region" description="Helical" evidence="7">
    <location>
        <begin position="162"/>
        <end position="182"/>
    </location>
</feature>
<evidence type="ECO:0000256" key="4">
    <source>
        <dbReference type="ARBA" id="ARBA00022692"/>
    </source>
</evidence>
<dbReference type="AlphaFoldDB" id="A0A9X3UND9"/>
<dbReference type="PROSITE" id="PS50850">
    <property type="entry name" value="MFS"/>
    <property type="match status" value="1"/>
</dbReference>
<accession>A0A9X3UND9</accession>
<dbReference type="Pfam" id="PF05977">
    <property type="entry name" value="MFS_3"/>
    <property type="match status" value="1"/>
</dbReference>
<name>A0A9X3UND9_9HYPH</name>
<protein>
    <submittedName>
        <fullName evidence="9">MFS transporter</fullName>
    </submittedName>
</protein>
<feature type="transmembrane region" description="Helical" evidence="7">
    <location>
        <begin position="12"/>
        <end position="33"/>
    </location>
</feature>
<keyword evidence="2" id="KW-0813">Transport</keyword>
<organism evidence="9 10">
    <name type="scientific">Hoeflea prorocentri</name>
    <dbReference type="NCBI Taxonomy" id="1922333"/>
    <lineage>
        <taxon>Bacteria</taxon>
        <taxon>Pseudomonadati</taxon>
        <taxon>Pseudomonadota</taxon>
        <taxon>Alphaproteobacteria</taxon>
        <taxon>Hyphomicrobiales</taxon>
        <taxon>Rhizobiaceae</taxon>
        <taxon>Hoeflea</taxon>
    </lineage>
</organism>
<feature type="transmembrane region" description="Helical" evidence="7">
    <location>
        <begin position="394"/>
        <end position="414"/>
    </location>
</feature>
<feature type="transmembrane region" description="Helical" evidence="7">
    <location>
        <begin position="321"/>
        <end position="341"/>
    </location>
</feature>
<comment type="subcellular location">
    <subcellularLocation>
        <location evidence="1">Cell membrane</location>
        <topology evidence="1">Multi-pass membrane protein</topology>
    </subcellularLocation>
</comment>
<dbReference type="GO" id="GO:0005886">
    <property type="term" value="C:plasma membrane"/>
    <property type="evidence" value="ECO:0007669"/>
    <property type="project" value="UniProtKB-SubCell"/>
</dbReference>
<keyword evidence="6 7" id="KW-0472">Membrane</keyword>
<dbReference type="InterPro" id="IPR010290">
    <property type="entry name" value="TM_effector"/>
</dbReference>
<dbReference type="CDD" id="cd06173">
    <property type="entry name" value="MFS_MefA_like"/>
    <property type="match status" value="1"/>
</dbReference>
<feature type="transmembrane region" description="Helical" evidence="7">
    <location>
        <begin position="362"/>
        <end position="382"/>
    </location>
</feature>
<keyword evidence="10" id="KW-1185">Reference proteome</keyword>
<dbReference type="EMBL" id="JAPJZI010000002">
    <property type="protein sequence ID" value="MDA5401385.1"/>
    <property type="molecule type" value="Genomic_DNA"/>
</dbReference>